<protein>
    <submittedName>
        <fullName evidence="1">Uncharacterized protein</fullName>
    </submittedName>
</protein>
<proteinExistence type="predicted"/>
<evidence type="ECO:0000313" key="1">
    <source>
        <dbReference type="EMBL" id="JAH54690.1"/>
    </source>
</evidence>
<dbReference type="EMBL" id="GBXM01053887">
    <property type="protein sequence ID" value="JAH54690.1"/>
    <property type="molecule type" value="Transcribed_RNA"/>
</dbReference>
<organism evidence="1">
    <name type="scientific">Anguilla anguilla</name>
    <name type="common">European freshwater eel</name>
    <name type="synonym">Muraena anguilla</name>
    <dbReference type="NCBI Taxonomy" id="7936"/>
    <lineage>
        <taxon>Eukaryota</taxon>
        <taxon>Metazoa</taxon>
        <taxon>Chordata</taxon>
        <taxon>Craniata</taxon>
        <taxon>Vertebrata</taxon>
        <taxon>Euteleostomi</taxon>
        <taxon>Actinopterygii</taxon>
        <taxon>Neopterygii</taxon>
        <taxon>Teleostei</taxon>
        <taxon>Anguilliformes</taxon>
        <taxon>Anguillidae</taxon>
        <taxon>Anguilla</taxon>
    </lineage>
</organism>
<dbReference type="AlphaFoldDB" id="A0A0E9TP76"/>
<reference evidence="1" key="1">
    <citation type="submission" date="2014-11" db="EMBL/GenBank/DDBJ databases">
        <authorList>
            <person name="Amaro Gonzalez C."/>
        </authorList>
    </citation>
    <scope>NUCLEOTIDE SEQUENCE</scope>
</reference>
<name>A0A0E9TP76_ANGAN</name>
<sequence length="36" mass="3901">MAAHLTSTRPVKPAVQENARGPGAALFFPSFDVRIF</sequence>
<accession>A0A0E9TP76</accession>
<reference evidence="1" key="2">
    <citation type="journal article" date="2015" name="Fish Shellfish Immunol.">
        <title>Early steps in the European eel (Anguilla anguilla)-Vibrio vulnificus interaction in the gills: Role of the RtxA13 toxin.</title>
        <authorList>
            <person name="Callol A."/>
            <person name="Pajuelo D."/>
            <person name="Ebbesson L."/>
            <person name="Teles M."/>
            <person name="MacKenzie S."/>
            <person name="Amaro C."/>
        </authorList>
    </citation>
    <scope>NUCLEOTIDE SEQUENCE</scope>
</reference>